<sequence length="130" mass="14944">MPDLQRLQSRESINDYLNNGNSYFTTRRIIAITLLSVGVLCLVIVITYKIVHHFREKKRVTKKVDQEFVPLAEPAFVREIDPVYVPSNNHKPENPFDDSQALISNNSHSSPYPNDGMDTSYTHNMNSKHN</sequence>
<evidence type="ECO:0000256" key="1">
    <source>
        <dbReference type="SAM" id="MobiDB-lite"/>
    </source>
</evidence>
<feature type="region of interest" description="Disordered" evidence="1">
    <location>
        <begin position="87"/>
        <end position="130"/>
    </location>
</feature>
<name>A0AAV5QTD3_9ASCO</name>
<evidence type="ECO:0000313" key="3">
    <source>
        <dbReference type="EMBL" id="GMM37989.1"/>
    </source>
</evidence>
<evidence type="ECO:0000313" key="4">
    <source>
        <dbReference type="Proteomes" id="UP001360560"/>
    </source>
</evidence>
<feature type="compositionally biased region" description="Polar residues" evidence="1">
    <location>
        <begin position="101"/>
        <end position="130"/>
    </location>
</feature>
<accession>A0AAV5QTD3</accession>
<dbReference type="AlphaFoldDB" id="A0AAV5QTD3"/>
<dbReference type="RefSeq" id="XP_064854985.1">
    <property type="nucleotide sequence ID" value="XM_064998913.1"/>
</dbReference>
<dbReference type="GeneID" id="90075964"/>
<comment type="caution">
    <text evidence="3">The sequence shown here is derived from an EMBL/GenBank/DDBJ whole genome shotgun (WGS) entry which is preliminary data.</text>
</comment>
<reference evidence="3 4" key="1">
    <citation type="journal article" date="2023" name="Elife">
        <title>Identification of key yeast species and microbe-microbe interactions impacting larval growth of Drosophila in the wild.</title>
        <authorList>
            <person name="Mure A."/>
            <person name="Sugiura Y."/>
            <person name="Maeda R."/>
            <person name="Honda K."/>
            <person name="Sakurai N."/>
            <person name="Takahashi Y."/>
            <person name="Watada M."/>
            <person name="Katoh T."/>
            <person name="Gotoh A."/>
            <person name="Gotoh Y."/>
            <person name="Taniguchi I."/>
            <person name="Nakamura K."/>
            <person name="Hayashi T."/>
            <person name="Katayama T."/>
            <person name="Uemura T."/>
            <person name="Hattori Y."/>
        </authorList>
    </citation>
    <scope>NUCLEOTIDE SEQUENCE [LARGE SCALE GENOMIC DNA]</scope>
    <source>
        <strain evidence="3 4">SC-9</strain>
    </source>
</reference>
<keyword evidence="4" id="KW-1185">Reference proteome</keyword>
<dbReference type="EMBL" id="BTFZ01000013">
    <property type="protein sequence ID" value="GMM37989.1"/>
    <property type="molecule type" value="Genomic_DNA"/>
</dbReference>
<proteinExistence type="predicted"/>
<dbReference type="Proteomes" id="UP001360560">
    <property type="component" value="Unassembled WGS sequence"/>
</dbReference>
<keyword evidence="2" id="KW-0812">Transmembrane</keyword>
<keyword evidence="2" id="KW-0472">Membrane</keyword>
<gene>
    <name evidence="3" type="ORF">DASC09_053140</name>
</gene>
<organism evidence="3 4">
    <name type="scientific">Saccharomycopsis crataegensis</name>
    <dbReference type="NCBI Taxonomy" id="43959"/>
    <lineage>
        <taxon>Eukaryota</taxon>
        <taxon>Fungi</taxon>
        <taxon>Dikarya</taxon>
        <taxon>Ascomycota</taxon>
        <taxon>Saccharomycotina</taxon>
        <taxon>Saccharomycetes</taxon>
        <taxon>Saccharomycopsidaceae</taxon>
        <taxon>Saccharomycopsis</taxon>
    </lineage>
</organism>
<feature type="transmembrane region" description="Helical" evidence="2">
    <location>
        <begin position="29"/>
        <end position="51"/>
    </location>
</feature>
<protein>
    <submittedName>
        <fullName evidence="3">Uncharacterized protein</fullName>
    </submittedName>
</protein>
<keyword evidence="2" id="KW-1133">Transmembrane helix</keyword>
<evidence type="ECO:0000256" key="2">
    <source>
        <dbReference type="SAM" id="Phobius"/>
    </source>
</evidence>